<evidence type="ECO:0000313" key="3">
    <source>
        <dbReference type="Proteomes" id="UP000649617"/>
    </source>
</evidence>
<proteinExistence type="predicted"/>
<evidence type="ECO:0000256" key="1">
    <source>
        <dbReference type="SAM" id="SignalP"/>
    </source>
</evidence>
<dbReference type="Proteomes" id="UP000649617">
    <property type="component" value="Unassembled WGS sequence"/>
</dbReference>
<dbReference type="AlphaFoldDB" id="A0A812PS29"/>
<accession>A0A812PS29</accession>
<organism evidence="2 3">
    <name type="scientific">Symbiodinium pilosum</name>
    <name type="common">Dinoflagellate</name>
    <dbReference type="NCBI Taxonomy" id="2952"/>
    <lineage>
        <taxon>Eukaryota</taxon>
        <taxon>Sar</taxon>
        <taxon>Alveolata</taxon>
        <taxon>Dinophyceae</taxon>
        <taxon>Suessiales</taxon>
        <taxon>Symbiodiniaceae</taxon>
        <taxon>Symbiodinium</taxon>
    </lineage>
</organism>
<dbReference type="OrthoDB" id="441854at2759"/>
<keyword evidence="3" id="KW-1185">Reference proteome</keyword>
<evidence type="ECO:0000313" key="2">
    <source>
        <dbReference type="EMBL" id="CAE7357162.1"/>
    </source>
</evidence>
<dbReference type="EMBL" id="CAJNIZ010014025">
    <property type="protein sequence ID" value="CAE7357162.1"/>
    <property type="molecule type" value="Genomic_DNA"/>
</dbReference>
<feature type="chain" id="PRO_5032413145" evidence="1">
    <location>
        <begin position="22"/>
        <end position="280"/>
    </location>
</feature>
<comment type="caution">
    <text evidence="2">The sequence shown here is derived from an EMBL/GenBank/DDBJ whole genome shotgun (WGS) entry which is preliminary data.</text>
</comment>
<feature type="signal peptide" evidence="1">
    <location>
        <begin position="1"/>
        <end position="21"/>
    </location>
</feature>
<name>A0A812PS29_SYMPI</name>
<gene>
    <name evidence="2" type="primary">PSL4</name>
    <name evidence="2" type="ORF">SPIL2461_LOCUS8514</name>
</gene>
<protein>
    <submittedName>
        <fullName evidence="2">PSL4 protein</fullName>
    </submittedName>
</protein>
<sequence length="280" mass="28972">MAMPAQAAAFLIVCCLLGSQGHLTSQHGCDVLDCEDSTAALAAVQLSASMERNAGIATSAQGLQASSCLLAAPELSVAVRDFLNKMGSSRNAGADAGSALAEAASKAGCDLAQWNAGLARRTAKQTAALVSLVESLGNLRLRPSRQESSSRAEATFVFESFDESGRAGTGMLGEGCQGKSVSEVAITVSQEGPFLWTNLTGASMPFKIGPPCANTNLISGTMWPTKVTPQGIVGGIKAAFVNLRSTMSGTWSTGSQGFNGNITVAFDDLLKVEWTWEPES</sequence>
<keyword evidence="1" id="KW-0732">Signal</keyword>
<reference evidence="2" key="1">
    <citation type="submission" date="2021-02" db="EMBL/GenBank/DDBJ databases">
        <authorList>
            <person name="Dougan E. K."/>
            <person name="Rhodes N."/>
            <person name="Thang M."/>
            <person name="Chan C."/>
        </authorList>
    </citation>
    <scope>NUCLEOTIDE SEQUENCE</scope>
</reference>